<evidence type="ECO:0000313" key="2">
    <source>
        <dbReference type="Proteomes" id="UP000823388"/>
    </source>
</evidence>
<dbReference type="AlphaFoldDB" id="A0A8T0PVJ3"/>
<gene>
    <name evidence="1" type="ORF">PVAP13_7NG024878</name>
</gene>
<dbReference type="EMBL" id="CM029050">
    <property type="protein sequence ID" value="KAG2564948.1"/>
    <property type="molecule type" value="Genomic_DNA"/>
</dbReference>
<keyword evidence="2" id="KW-1185">Reference proteome</keyword>
<name>A0A8T0PVJ3_PANVG</name>
<proteinExistence type="predicted"/>
<sequence length="132" mass="14688">MAATMNQSHQLHILNSRQVRLADANETFHGEESETYVLLPSPLDIHTTTQRKHAEAISTIFSMHHVSRSIFFSTPHKHPTRSCTNQNASQHVIAQQGLSEPSTSGLGCAPGTAGISYSCVFRLFERTYSIFF</sequence>
<accession>A0A8T0PVJ3</accession>
<organism evidence="1 2">
    <name type="scientific">Panicum virgatum</name>
    <name type="common">Blackwell switchgrass</name>
    <dbReference type="NCBI Taxonomy" id="38727"/>
    <lineage>
        <taxon>Eukaryota</taxon>
        <taxon>Viridiplantae</taxon>
        <taxon>Streptophyta</taxon>
        <taxon>Embryophyta</taxon>
        <taxon>Tracheophyta</taxon>
        <taxon>Spermatophyta</taxon>
        <taxon>Magnoliopsida</taxon>
        <taxon>Liliopsida</taxon>
        <taxon>Poales</taxon>
        <taxon>Poaceae</taxon>
        <taxon>PACMAD clade</taxon>
        <taxon>Panicoideae</taxon>
        <taxon>Panicodae</taxon>
        <taxon>Paniceae</taxon>
        <taxon>Panicinae</taxon>
        <taxon>Panicum</taxon>
        <taxon>Panicum sect. Hiantes</taxon>
    </lineage>
</organism>
<reference evidence="1" key="1">
    <citation type="submission" date="2020-05" db="EMBL/GenBank/DDBJ databases">
        <title>WGS assembly of Panicum virgatum.</title>
        <authorList>
            <person name="Lovell J.T."/>
            <person name="Jenkins J."/>
            <person name="Shu S."/>
            <person name="Juenger T.E."/>
            <person name="Schmutz J."/>
        </authorList>
    </citation>
    <scope>NUCLEOTIDE SEQUENCE</scope>
    <source>
        <strain evidence="1">AP13</strain>
    </source>
</reference>
<evidence type="ECO:0000313" key="1">
    <source>
        <dbReference type="EMBL" id="KAG2564948.1"/>
    </source>
</evidence>
<protein>
    <submittedName>
        <fullName evidence="1">Uncharacterized protein</fullName>
    </submittedName>
</protein>
<comment type="caution">
    <text evidence="1">The sequence shown here is derived from an EMBL/GenBank/DDBJ whole genome shotgun (WGS) entry which is preliminary data.</text>
</comment>
<dbReference type="Proteomes" id="UP000823388">
    <property type="component" value="Chromosome 7N"/>
</dbReference>